<comment type="caution">
    <text evidence="2">The sequence shown here is derived from an EMBL/GenBank/DDBJ whole genome shotgun (WGS) entry which is preliminary data.</text>
</comment>
<evidence type="ECO:0000256" key="1">
    <source>
        <dbReference type="SAM" id="Phobius"/>
    </source>
</evidence>
<organism evidence="2 3">
    <name type="scientific">Lojkania enalia</name>
    <dbReference type="NCBI Taxonomy" id="147567"/>
    <lineage>
        <taxon>Eukaryota</taxon>
        <taxon>Fungi</taxon>
        <taxon>Dikarya</taxon>
        <taxon>Ascomycota</taxon>
        <taxon>Pezizomycotina</taxon>
        <taxon>Dothideomycetes</taxon>
        <taxon>Pleosporomycetidae</taxon>
        <taxon>Pleosporales</taxon>
        <taxon>Pleosporales incertae sedis</taxon>
        <taxon>Lojkania</taxon>
    </lineage>
</organism>
<feature type="transmembrane region" description="Helical" evidence="1">
    <location>
        <begin position="474"/>
        <end position="496"/>
    </location>
</feature>
<evidence type="ECO:0000313" key="3">
    <source>
        <dbReference type="Proteomes" id="UP000800093"/>
    </source>
</evidence>
<protein>
    <submittedName>
        <fullName evidence="2">Uncharacterized protein</fullName>
    </submittedName>
</protein>
<gene>
    <name evidence="2" type="ORF">CC78DRAFT_616570</name>
</gene>
<feature type="transmembrane region" description="Helical" evidence="1">
    <location>
        <begin position="508"/>
        <end position="528"/>
    </location>
</feature>
<dbReference type="Proteomes" id="UP000800093">
    <property type="component" value="Unassembled WGS sequence"/>
</dbReference>
<evidence type="ECO:0000313" key="2">
    <source>
        <dbReference type="EMBL" id="KAF2264652.1"/>
    </source>
</evidence>
<dbReference type="EMBL" id="ML986614">
    <property type="protein sequence ID" value="KAF2264652.1"/>
    <property type="molecule type" value="Genomic_DNA"/>
</dbReference>
<name>A0A9P4K8P2_9PLEO</name>
<keyword evidence="3" id="KW-1185">Reference proteome</keyword>
<accession>A0A9P4K8P2</accession>
<proteinExistence type="predicted"/>
<feature type="transmembrane region" description="Helical" evidence="1">
    <location>
        <begin position="334"/>
        <end position="352"/>
    </location>
</feature>
<sequence length="542" mass="60296">MSQRTTVDDLLYCDNVGNTTSNLRCCYNSQQGAPICQENFNTKDPPFLGGCTGGNCILSCQNRALLYSSEQQENPYMGNGVAPIRRYLTCVNLPAVAGYYSQDVLTSGIKDTIGPFIPNNTSSDDLKGITLAVTECLTFTCRNARDRAECQAKCSAVNLLTNNTSPNLEGVNGCLESLCTGDYKSLPFADADIVGIGVFSSYIMQCILVALLCFGLFAFDIHARPKRRKHRYLYSTAQPTDESSTTSHQDEGSLLINPKNSHLRNFENFLVDFHKAQCYFSSTLQIASLSTNILTTNMLLTFMLTPLASNGILPIVFAYVLLYRCRRASPDVTLLTLATWILSTIVYWILYAQMIPINGDIKNEERKYRAYEQFMYKLSAIDACGGYSALAVCPENFELGKGAIVDESHKLRILTPIIWSFSTACLFAVLLGKVIHWWHGRRAMYSTVESGPTYEKGTQHGRPTVYWSYFGGEAIYWLTALCFLVGICMQLSLLSIGTSLNMMNQMHWSFGQIVAVTIWVPPLLGWVYNEGTEIWKGGQSGE</sequence>
<feature type="transmembrane region" description="Helical" evidence="1">
    <location>
        <begin position="202"/>
        <end position="221"/>
    </location>
</feature>
<keyword evidence="1" id="KW-0472">Membrane</keyword>
<dbReference type="AlphaFoldDB" id="A0A9P4K8P2"/>
<keyword evidence="1" id="KW-1133">Transmembrane helix</keyword>
<keyword evidence="1" id="KW-0812">Transmembrane</keyword>
<feature type="transmembrane region" description="Helical" evidence="1">
    <location>
        <begin position="299"/>
        <end position="322"/>
    </location>
</feature>
<dbReference type="OrthoDB" id="4582561at2759"/>
<reference evidence="3" key="1">
    <citation type="journal article" date="2020" name="Stud. Mycol.">
        <title>101 Dothideomycetes genomes: A test case for predicting lifestyles and emergence of pathogens.</title>
        <authorList>
            <person name="Haridas S."/>
            <person name="Albert R."/>
            <person name="Binder M."/>
            <person name="Bloem J."/>
            <person name="LaButti K."/>
            <person name="Salamov A."/>
            <person name="Andreopoulos B."/>
            <person name="Baker S."/>
            <person name="Barry K."/>
            <person name="Bills G."/>
            <person name="Bluhm B."/>
            <person name="Cannon C."/>
            <person name="Castanera R."/>
            <person name="Culley D."/>
            <person name="Daum C."/>
            <person name="Ezra D."/>
            <person name="Gonzalez J."/>
            <person name="Henrissat B."/>
            <person name="Kuo A."/>
            <person name="Liang C."/>
            <person name="Lipzen A."/>
            <person name="Lutzoni F."/>
            <person name="Magnuson J."/>
            <person name="Mondo S."/>
            <person name="Nolan M."/>
            <person name="Ohm R."/>
            <person name="Pangilinan J."/>
            <person name="Park H.-J."/>
            <person name="Ramirez L."/>
            <person name="Alfaro M."/>
            <person name="Sun H."/>
            <person name="Tritt A."/>
            <person name="Yoshinaga Y."/>
            <person name="Zwiers L.-H."/>
            <person name="Turgeon B."/>
            <person name="Goodwin S."/>
            <person name="Spatafora J."/>
            <person name="Crous P."/>
            <person name="Grigoriev I."/>
        </authorList>
    </citation>
    <scope>NUCLEOTIDE SEQUENCE [LARGE SCALE GENOMIC DNA]</scope>
    <source>
        <strain evidence="3">CBS 304.66</strain>
    </source>
</reference>
<feature type="transmembrane region" description="Helical" evidence="1">
    <location>
        <begin position="417"/>
        <end position="438"/>
    </location>
</feature>